<proteinExistence type="predicted"/>
<dbReference type="Gene3D" id="6.10.140.2180">
    <property type="match status" value="1"/>
</dbReference>
<keyword evidence="3" id="KW-1185">Reference proteome</keyword>
<evidence type="ECO:0000313" key="3">
    <source>
        <dbReference type="Proteomes" id="UP001144256"/>
    </source>
</evidence>
<gene>
    <name evidence="2" type="ORF">SH1V18_02530</name>
</gene>
<name>A0A9W5Y8M2_9FIRM</name>
<dbReference type="AlphaFoldDB" id="A0A9W5Y8M2"/>
<evidence type="ECO:0000259" key="1">
    <source>
        <dbReference type="SMART" id="SM00418"/>
    </source>
</evidence>
<dbReference type="EMBL" id="BRLB01000001">
    <property type="protein sequence ID" value="GKX27773.1"/>
    <property type="molecule type" value="Genomic_DNA"/>
</dbReference>
<evidence type="ECO:0000313" key="2">
    <source>
        <dbReference type="EMBL" id="GKX27773.1"/>
    </source>
</evidence>
<organism evidence="2 3">
    <name type="scientific">Vallitalea longa</name>
    <dbReference type="NCBI Taxonomy" id="2936439"/>
    <lineage>
        <taxon>Bacteria</taxon>
        <taxon>Bacillati</taxon>
        <taxon>Bacillota</taxon>
        <taxon>Clostridia</taxon>
        <taxon>Lachnospirales</taxon>
        <taxon>Vallitaleaceae</taxon>
        <taxon>Vallitalea</taxon>
    </lineage>
</organism>
<dbReference type="Pfam" id="PF12840">
    <property type="entry name" value="HTH_20"/>
    <property type="match status" value="1"/>
</dbReference>
<dbReference type="InterPro" id="IPR011991">
    <property type="entry name" value="ArsR-like_HTH"/>
</dbReference>
<reference evidence="2" key="1">
    <citation type="submission" date="2022-06" db="EMBL/GenBank/DDBJ databases">
        <title>Vallitalea longa sp. nov., an anaerobic bacterium isolated from marine sediment.</title>
        <authorList>
            <person name="Hirano S."/>
            <person name="Terahara T."/>
            <person name="Mori K."/>
            <person name="Hamada M."/>
            <person name="Matsumoto R."/>
            <person name="Kobayashi T."/>
        </authorList>
    </citation>
    <scope>NUCLEOTIDE SEQUENCE</scope>
    <source>
        <strain evidence="2">SH18-1</strain>
    </source>
</reference>
<dbReference type="Gene3D" id="1.10.10.10">
    <property type="entry name" value="Winged helix-like DNA-binding domain superfamily/Winged helix DNA-binding domain"/>
    <property type="match status" value="1"/>
</dbReference>
<dbReference type="Proteomes" id="UP001144256">
    <property type="component" value="Unassembled WGS sequence"/>
</dbReference>
<dbReference type="InterPro" id="IPR036390">
    <property type="entry name" value="WH_DNA-bd_sf"/>
</dbReference>
<accession>A0A9W5Y8M2</accession>
<comment type="caution">
    <text evidence="2">The sequence shown here is derived from an EMBL/GenBank/DDBJ whole genome shotgun (WGS) entry which is preliminary data.</text>
</comment>
<dbReference type="InterPro" id="IPR036388">
    <property type="entry name" value="WH-like_DNA-bd_sf"/>
</dbReference>
<dbReference type="InterPro" id="IPR001845">
    <property type="entry name" value="HTH_ArsR_DNA-bd_dom"/>
</dbReference>
<dbReference type="RefSeq" id="WP_281811420.1">
    <property type="nucleotide sequence ID" value="NZ_BRLB01000001.1"/>
</dbReference>
<dbReference type="SUPFAM" id="SSF46785">
    <property type="entry name" value="Winged helix' DNA-binding domain"/>
    <property type="match status" value="1"/>
</dbReference>
<dbReference type="GO" id="GO:0003700">
    <property type="term" value="F:DNA-binding transcription factor activity"/>
    <property type="evidence" value="ECO:0007669"/>
    <property type="project" value="InterPro"/>
</dbReference>
<feature type="domain" description="HTH arsR-type" evidence="1">
    <location>
        <begin position="6"/>
        <end position="76"/>
    </location>
</feature>
<protein>
    <submittedName>
        <fullName evidence="2">Transcriptional regulator</fullName>
    </submittedName>
</protein>
<dbReference type="SMART" id="SM00418">
    <property type="entry name" value="HTH_ARSR"/>
    <property type="match status" value="1"/>
</dbReference>
<sequence>MNIEKLILNPARLRILQFILSNERTTVSSIMETLTDIPRATIYHHMKLLDENGLIQVVEEKRVRNTIEKVYAMNKQNNILEHDNPSKLATGFFMELLQELQFYLSKSDTDCVQDKVFFNTALIAVTDEEYDVLLKEIKDILEMYIKNKMTPERKLRKLSMISSFPVDKIKVGIE</sequence>
<dbReference type="CDD" id="cd00090">
    <property type="entry name" value="HTH_ARSR"/>
    <property type="match status" value="1"/>
</dbReference>